<evidence type="ECO:0000256" key="3">
    <source>
        <dbReference type="ARBA" id="ARBA00004744"/>
    </source>
</evidence>
<comment type="cofactor">
    <cofactor evidence="2 11">
        <name>FAD</name>
        <dbReference type="ChEBI" id="CHEBI:57692"/>
    </cofactor>
</comment>
<protein>
    <recommendedName>
        <fullName evidence="6 11">Coproporphyrinogen III oxidase</fullName>
        <ecNumber evidence="5 11">1.3.3.15</ecNumber>
    </recommendedName>
</protein>
<gene>
    <name evidence="13" type="ORF">AM1BK_43060</name>
</gene>
<evidence type="ECO:0000256" key="1">
    <source>
        <dbReference type="ARBA" id="ARBA00001755"/>
    </source>
</evidence>
<evidence type="ECO:0000313" key="14">
    <source>
        <dbReference type="Proteomes" id="UP000637074"/>
    </source>
</evidence>
<organism evidence="13 14">
    <name type="scientific">Neobacillus kokaensis</name>
    <dbReference type="NCBI Taxonomy" id="2759023"/>
    <lineage>
        <taxon>Bacteria</taxon>
        <taxon>Bacillati</taxon>
        <taxon>Bacillota</taxon>
        <taxon>Bacilli</taxon>
        <taxon>Bacillales</taxon>
        <taxon>Bacillaceae</taxon>
        <taxon>Neobacillus</taxon>
    </lineage>
</organism>
<keyword evidence="10 11" id="KW-0350">Heme biosynthesis</keyword>
<evidence type="ECO:0000313" key="13">
    <source>
        <dbReference type="EMBL" id="GHI00764.1"/>
    </source>
</evidence>
<dbReference type="InterPro" id="IPR002937">
    <property type="entry name" value="Amino_oxidase"/>
</dbReference>
<dbReference type="Gene3D" id="3.90.660.20">
    <property type="entry name" value="Protoporphyrinogen oxidase, mitochondrial, domain 2"/>
    <property type="match status" value="1"/>
</dbReference>
<evidence type="ECO:0000256" key="10">
    <source>
        <dbReference type="ARBA" id="ARBA00023133"/>
    </source>
</evidence>
<comment type="subcellular location">
    <subcellularLocation>
        <location evidence="11">Cytoplasm</location>
    </subcellularLocation>
</comment>
<proteinExistence type="inferred from homology"/>
<evidence type="ECO:0000259" key="12">
    <source>
        <dbReference type="Pfam" id="PF01593"/>
    </source>
</evidence>
<dbReference type="Gene3D" id="3.50.50.60">
    <property type="entry name" value="FAD/NAD(P)-binding domain"/>
    <property type="match status" value="1"/>
</dbReference>
<accession>A0ABQ3N744</accession>
<feature type="domain" description="Amine oxidase" evidence="12">
    <location>
        <begin position="11"/>
        <end position="457"/>
    </location>
</feature>
<dbReference type="NCBIfam" id="TIGR00562">
    <property type="entry name" value="proto_IX_ox"/>
    <property type="match status" value="1"/>
</dbReference>
<evidence type="ECO:0000256" key="2">
    <source>
        <dbReference type="ARBA" id="ARBA00001974"/>
    </source>
</evidence>
<dbReference type="EC" id="1.3.3.15" evidence="5 11"/>
<dbReference type="InterPro" id="IPR036188">
    <property type="entry name" value="FAD/NAD-bd_sf"/>
</dbReference>
<keyword evidence="11" id="KW-0963">Cytoplasm</keyword>
<dbReference type="RefSeq" id="WP_191276430.1">
    <property type="nucleotide sequence ID" value="NZ_BNDS01000027.1"/>
</dbReference>
<dbReference type="PANTHER" id="PTHR42923">
    <property type="entry name" value="PROTOPORPHYRINOGEN OXIDASE"/>
    <property type="match status" value="1"/>
</dbReference>
<dbReference type="EMBL" id="BNDS01000027">
    <property type="protein sequence ID" value="GHI00764.1"/>
    <property type="molecule type" value="Genomic_DNA"/>
</dbReference>
<evidence type="ECO:0000256" key="5">
    <source>
        <dbReference type="ARBA" id="ARBA00012402"/>
    </source>
</evidence>
<dbReference type="SUPFAM" id="SSF54373">
    <property type="entry name" value="FAD-linked reductases, C-terminal domain"/>
    <property type="match status" value="1"/>
</dbReference>
<evidence type="ECO:0000256" key="11">
    <source>
        <dbReference type="RuleBase" id="RU364052"/>
    </source>
</evidence>
<dbReference type="Gene3D" id="1.10.3110.10">
    <property type="entry name" value="protoporphyrinogen ix oxidase, domain 3"/>
    <property type="match status" value="1"/>
</dbReference>
<comment type="caution">
    <text evidence="13">The sequence shown here is derived from an EMBL/GenBank/DDBJ whole genome shotgun (WGS) entry which is preliminary data.</text>
</comment>
<comment type="pathway">
    <text evidence="3 11">Porphyrin-containing compound metabolism; protoheme biosynthesis.</text>
</comment>
<dbReference type="SUPFAM" id="SSF51905">
    <property type="entry name" value="FAD/NAD(P)-binding domain"/>
    <property type="match status" value="1"/>
</dbReference>
<evidence type="ECO:0000256" key="8">
    <source>
        <dbReference type="ARBA" id="ARBA00022827"/>
    </source>
</evidence>
<comment type="similarity">
    <text evidence="4 11">Belongs to the protoporphyrinogen/coproporphyrinogen oxidase family. Coproporphyrinogen III oxidase subfamily.</text>
</comment>
<keyword evidence="14" id="KW-1185">Reference proteome</keyword>
<name>A0ABQ3N744_9BACI</name>
<evidence type="ECO:0000256" key="6">
    <source>
        <dbReference type="ARBA" id="ARBA00019046"/>
    </source>
</evidence>
<keyword evidence="7 11" id="KW-0285">Flavoprotein</keyword>
<keyword evidence="8 11" id="KW-0274">FAD</keyword>
<dbReference type="InterPro" id="IPR050464">
    <property type="entry name" value="Zeta_carotene_desat/Oxidored"/>
</dbReference>
<evidence type="ECO:0000256" key="9">
    <source>
        <dbReference type="ARBA" id="ARBA00023002"/>
    </source>
</evidence>
<dbReference type="Pfam" id="PF01593">
    <property type="entry name" value="Amino_oxidase"/>
    <property type="match status" value="1"/>
</dbReference>
<evidence type="ECO:0000256" key="4">
    <source>
        <dbReference type="ARBA" id="ARBA00008310"/>
    </source>
</evidence>
<keyword evidence="9 11" id="KW-0560">Oxidoreductase</keyword>
<reference evidence="13 14" key="1">
    <citation type="journal article" date="2022" name="Int. J. Syst. Evol. Microbiol.">
        <title>Neobacillus kokaensis sp. nov., isolated from soil.</title>
        <authorList>
            <person name="Yuki K."/>
            <person name="Matsubara H."/>
            <person name="Yamaguchi S."/>
        </authorList>
    </citation>
    <scope>NUCLEOTIDE SEQUENCE [LARGE SCALE GENOMIC DNA]</scope>
    <source>
        <strain evidence="13 14">LOB 377</strain>
    </source>
</reference>
<dbReference type="Proteomes" id="UP000637074">
    <property type="component" value="Unassembled WGS sequence"/>
</dbReference>
<dbReference type="InterPro" id="IPR004572">
    <property type="entry name" value="Protoporphyrinogen_oxidase"/>
</dbReference>
<dbReference type="PANTHER" id="PTHR42923:SF3">
    <property type="entry name" value="PROTOPORPHYRINOGEN OXIDASE"/>
    <property type="match status" value="1"/>
</dbReference>
<sequence length="460" mass="50420">MKTVVVIGGGITGLSAMYELQKWKNTKGVDVRLILAEASGQLGGKIRTVKQDGFVMEAGADSMVARKMETMSIIKELGLEKEVVYNATGRSFIYSDGNLKPIPDDSVFGIPASIESLAKSTLVSAEGKVAALKDFYTKNETFTKNDSIGSFLEHFLGTELVEKQIASVLSGVYSGKLSDLTIASTLPYLIDYKKEYGSIIKGLEANKQKFKGGERKFLSFQNGLGSLMDAYEEKLSEVEIRKNTKVDKIVKADGRYHLLLNNQDIIEADYVILSIPHTAAESLIDDHELRSEFSNLKNSSLISVYLGFDVPDTVLPADGTGFIAATTDELSCNACTWTSRKWEHTSTSGNLLVRLFYKSSHPSFTSLKEMNKEELLEIALIDIYKSLGINAKPVASEVTNWTDQMPNYLITHPKSVEALESIMAEVSPGIILAGCSYYGVGIPDCIENGAESAEKIIQMF</sequence>
<comment type="function">
    <text evidence="11">Involved in coproporphyrin-dependent heme b biosynthesis. Catalyzes the oxidation of coproporphyrinogen III to coproporphyrin III.</text>
</comment>
<evidence type="ECO:0000256" key="7">
    <source>
        <dbReference type="ARBA" id="ARBA00022630"/>
    </source>
</evidence>
<comment type="catalytic activity">
    <reaction evidence="1">
        <text>coproporphyrinogen III + 3 O2 = coproporphyrin III + 3 H2O2</text>
        <dbReference type="Rhea" id="RHEA:43436"/>
        <dbReference type="ChEBI" id="CHEBI:15379"/>
        <dbReference type="ChEBI" id="CHEBI:16240"/>
        <dbReference type="ChEBI" id="CHEBI:57309"/>
        <dbReference type="ChEBI" id="CHEBI:131725"/>
        <dbReference type="EC" id="1.3.3.15"/>
    </reaction>
    <physiologicalReaction direction="left-to-right" evidence="1">
        <dbReference type="Rhea" id="RHEA:43437"/>
    </physiologicalReaction>
</comment>